<comment type="function">
    <text evidence="1">Plays a role in mitochondrial morphogenesis.</text>
</comment>
<keyword evidence="11" id="KW-1185">Reference proteome</keyword>
<dbReference type="PANTHER" id="PTHR15099">
    <property type="entry name" value="PROTEIN PM1"/>
    <property type="match status" value="1"/>
</dbReference>
<comment type="similarity">
    <text evidence="3">Belongs to the TMEM11 family.</text>
</comment>
<dbReference type="EMBL" id="JASAOG010000169">
    <property type="protein sequence ID" value="KAK0046209.1"/>
    <property type="molecule type" value="Genomic_DNA"/>
</dbReference>
<evidence type="ECO:0000256" key="8">
    <source>
        <dbReference type="ARBA" id="ARBA00023136"/>
    </source>
</evidence>
<dbReference type="InterPro" id="IPR026120">
    <property type="entry name" value="TMEM11"/>
</dbReference>
<dbReference type="GO" id="GO:0007007">
    <property type="term" value="P:inner mitochondrial membrane organization"/>
    <property type="evidence" value="ECO:0007669"/>
    <property type="project" value="TreeGrafter"/>
</dbReference>
<comment type="caution">
    <text evidence="10">The sequence shown here is derived from an EMBL/GenBank/DDBJ whole genome shotgun (WGS) entry which is preliminary data.</text>
</comment>
<reference evidence="10" key="2">
    <citation type="submission" date="2023-04" db="EMBL/GenBank/DDBJ databases">
        <authorList>
            <person name="Bu L."/>
            <person name="Lu L."/>
            <person name="Laidemitt M.R."/>
            <person name="Zhang S.M."/>
            <person name="Mutuku M."/>
            <person name="Mkoji G."/>
            <person name="Steinauer M."/>
            <person name="Loker E.S."/>
        </authorList>
    </citation>
    <scope>NUCLEOTIDE SEQUENCE</scope>
    <source>
        <strain evidence="10">KasaAsao</strain>
        <tissue evidence="10">Whole Snail</tissue>
    </source>
</reference>
<keyword evidence="6 9" id="KW-1133">Transmembrane helix</keyword>
<dbReference type="Pfam" id="PF14972">
    <property type="entry name" value="Mito_morph_reg"/>
    <property type="match status" value="1"/>
</dbReference>
<accession>A0AAD8B2K3</accession>
<evidence type="ECO:0000256" key="9">
    <source>
        <dbReference type="SAM" id="Phobius"/>
    </source>
</evidence>
<evidence type="ECO:0000313" key="11">
    <source>
        <dbReference type="Proteomes" id="UP001233172"/>
    </source>
</evidence>
<feature type="transmembrane region" description="Helical" evidence="9">
    <location>
        <begin position="168"/>
        <end position="186"/>
    </location>
</feature>
<keyword evidence="7" id="KW-0496">Mitochondrion</keyword>
<gene>
    <name evidence="10" type="ORF">Bpfe_024396</name>
</gene>
<dbReference type="PANTHER" id="PTHR15099:SF2">
    <property type="entry name" value="TRANSMEMBRANE PROTEIN 11, MITOCHONDRIAL"/>
    <property type="match status" value="1"/>
</dbReference>
<keyword evidence="4 9" id="KW-0812">Transmembrane</keyword>
<dbReference type="GO" id="GO:0005743">
    <property type="term" value="C:mitochondrial inner membrane"/>
    <property type="evidence" value="ECO:0007669"/>
    <property type="project" value="UniProtKB-SubCell"/>
</dbReference>
<dbReference type="AlphaFoldDB" id="A0AAD8B2K3"/>
<reference evidence="10" key="1">
    <citation type="journal article" date="2023" name="PLoS Negl. Trop. Dis.">
        <title>A genome sequence for Biomphalaria pfeifferi, the major vector snail for the human-infecting parasite Schistosoma mansoni.</title>
        <authorList>
            <person name="Bu L."/>
            <person name="Lu L."/>
            <person name="Laidemitt M.R."/>
            <person name="Zhang S.M."/>
            <person name="Mutuku M."/>
            <person name="Mkoji G."/>
            <person name="Steinauer M."/>
            <person name="Loker E.S."/>
        </authorList>
    </citation>
    <scope>NUCLEOTIDE SEQUENCE</scope>
    <source>
        <strain evidence="10">KasaAsao</strain>
    </source>
</reference>
<evidence type="ECO:0000256" key="1">
    <source>
        <dbReference type="ARBA" id="ARBA00002812"/>
    </source>
</evidence>
<evidence type="ECO:0000256" key="4">
    <source>
        <dbReference type="ARBA" id="ARBA00022692"/>
    </source>
</evidence>
<comment type="subcellular location">
    <subcellularLocation>
        <location evidence="2">Mitochondrion inner membrane</location>
        <topology evidence="2">Multi-pass membrane protein</topology>
    </subcellularLocation>
</comment>
<proteinExistence type="inferred from homology"/>
<evidence type="ECO:0000256" key="7">
    <source>
        <dbReference type="ARBA" id="ARBA00023128"/>
    </source>
</evidence>
<keyword evidence="8 9" id="KW-0472">Membrane</keyword>
<name>A0AAD8B2K3_BIOPF</name>
<evidence type="ECO:0000256" key="6">
    <source>
        <dbReference type="ARBA" id="ARBA00022989"/>
    </source>
</evidence>
<protein>
    <submittedName>
        <fullName evidence="10">Transmembrane protein 11-B mitochondrial-like isoform X1</fullName>
    </submittedName>
</protein>
<keyword evidence="5" id="KW-0999">Mitochondrion inner membrane</keyword>
<evidence type="ECO:0000256" key="3">
    <source>
        <dbReference type="ARBA" id="ARBA00006060"/>
    </source>
</evidence>
<sequence>MTSRSSSVKRHLLSLSPKVVLPKCQMSQDLAIIREIYEHEYSTEEFEVELDRALVKKAQTIVIEPARLGDDTARWIACGNCLHKTAVLSGLGCLVCGLLRPNNGILFLPMGFTSVVCAGVYAISWQFDPCCKYQVEYDLMKVPKLPLHTLTTTTPVVLIRKDDSRRKVLQNVLAIAAGSFCFYKLYKWYM</sequence>
<dbReference type="Proteomes" id="UP001233172">
    <property type="component" value="Unassembled WGS sequence"/>
</dbReference>
<organism evidence="10 11">
    <name type="scientific">Biomphalaria pfeifferi</name>
    <name type="common">Bloodfluke planorb</name>
    <name type="synonym">Freshwater snail</name>
    <dbReference type="NCBI Taxonomy" id="112525"/>
    <lineage>
        <taxon>Eukaryota</taxon>
        <taxon>Metazoa</taxon>
        <taxon>Spiralia</taxon>
        <taxon>Lophotrochozoa</taxon>
        <taxon>Mollusca</taxon>
        <taxon>Gastropoda</taxon>
        <taxon>Heterobranchia</taxon>
        <taxon>Euthyneura</taxon>
        <taxon>Panpulmonata</taxon>
        <taxon>Hygrophila</taxon>
        <taxon>Lymnaeoidea</taxon>
        <taxon>Planorbidae</taxon>
        <taxon>Biomphalaria</taxon>
    </lineage>
</organism>
<evidence type="ECO:0000256" key="2">
    <source>
        <dbReference type="ARBA" id="ARBA00004448"/>
    </source>
</evidence>
<evidence type="ECO:0000313" key="10">
    <source>
        <dbReference type="EMBL" id="KAK0046209.1"/>
    </source>
</evidence>
<evidence type="ECO:0000256" key="5">
    <source>
        <dbReference type="ARBA" id="ARBA00022792"/>
    </source>
</evidence>